<feature type="compositionally biased region" description="Polar residues" evidence="1">
    <location>
        <begin position="96"/>
        <end position="106"/>
    </location>
</feature>
<evidence type="ECO:0000313" key="3">
    <source>
        <dbReference type="RefSeq" id="XP_022250691.1"/>
    </source>
</evidence>
<feature type="region of interest" description="Disordered" evidence="1">
    <location>
        <begin position="86"/>
        <end position="106"/>
    </location>
</feature>
<reference evidence="3" key="1">
    <citation type="submission" date="2025-08" db="UniProtKB">
        <authorList>
            <consortium name="RefSeq"/>
        </authorList>
    </citation>
    <scope>IDENTIFICATION</scope>
    <source>
        <tissue evidence="3">Muscle</tissue>
    </source>
</reference>
<sequence>MKRVDSPSDSGIESGREHATNNTPNTSVCSSPRSLEEKMKDITECEEKNETVEEMSVLKRALQAPPLVNSNMMMEDAYRHHKKFRAMRREPEGPPSSRSLGTPHSNVSLASTHSVLVKTLERAPRFLDAQQVKRTDLIHNIIMRTENIPPAVALMAPTTTMATSATPIMATGTSVSPRSSVKMVFPYNIDTSSHVTVPNTFVSAGSGHADKSVMVCPPGYYLPLEEVNAYSSTSWPMSVASSNIRTLDGERTNILSTAMTQVPNASVVTSQQHPASATSVITGSVHSDHRMFVEPHSPGVSSTLVISPGLPSSYIALNTSVVQKGDELFETPLNLSKKSPLPQPTVLRMHT</sequence>
<keyword evidence="2" id="KW-1185">Reference proteome</keyword>
<evidence type="ECO:0000256" key="1">
    <source>
        <dbReference type="SAM" id="MobiDB-lite"/>
    </source>
</evidence>
<proteinExistence type="predicted"/>
<feature type="compositionally biased region" description="Polar residues" evidence="1">
    <location>
        <begin position="20"/>
        <end position="33"/>
    </location>
</feature>
<dbReference type="Proteomes" id="UP000694941">
    <property type="component" value="Unplaced"/>
</dbReference>
<dbReference type="RefSeq" id="XP_022250691.1">
    <property type="nucleotide sequence ID" value="XM_022394983.1"/>
</dbReference>
<organism evidence="2 3">
    <name type="scientific">Limulus polyphemus</name>
    <name type="common">Atlantic horseshoe crab</name>
    <dbReference type="NCBI Taxonomy" id="6850"/>
    <lineage>
        <taxon>Eukaryota</taxon>
        <taxon>Metazoa</taxon>
        <taxon>Ecdysozoa</taxon>
        <taxon>Arthropoda</taxon>
        <taxon>Chelicerata</taxon>
        <taxon>Merostomata</taxon>
        <taxon>Xiphosura</taxon>
        <taxon>Limulidae</taxon>
        <taxon>Limulus</taxon>
    </lineage>
</organism>
<name>A0ABM1T485_LIMPO</name>
<protein>
    <submittedName>
        <fullName evidence="3">Ecdysone-induced protein 75B, isoforms C/D-like</fullName>
    </submittedName>
</protein>
<gene>
    <name evidence="3" type="primary">LOC111087646</name>
</gene>
<feature type="region of interest" description="Disordered" evidence="1">
    <location>
        <begin position="1"/>
        <end position="38"/>
    </location>
</feature>
<dbReference type="GeneID" id="111087646"/>
<evidence type="ECO:0000313" key="2">
    <source>
        <dbReference type="Proteomes" id="UP000694941"/>
    </source>
</evidence>
<accession>A0ABM1T485</accession>